<dbReference type="KEGG" id="ure:UREG_06060"/>
<proteinExistence type="predicted"/>
<evidence type="ECO:0000313" key="2">
    <source>
        <dbReference type="EMBL" id="EEP81218.1"/>
    </source>
</evidence>
<dbReference type="Proteomes" id="UP000002058">
    <property type="component" value="Unassembled WGS sequence"/>
</dbReference>
<feature type="compositionally biased region" description="Basic and acidic residues" evidence="1">
    <location>
        <begin position="69"/>
        <end position="81"/>
    </location>
</feature>
<dbReference type="VEuPathDB" id="FungiDB:UREG_06060"/>
<name>C4JUC1_UNCRE</name>
<reference evidence="3" key="1">
    <citation type="journal article" date="2009" name="Genome Res.">
        <title>Comparative genomic analyses of the human fungal pathogens Coccidioides and their relatives.</title>
        <authorList>
            <person name="Sharpton T.J."/>
            <person name="Stajich J.E."/>
            <person name="Rounsley S.D."/>
            <person name="Gardner M.J."/>
            <person name="Wortman J.R."/>
            <person name="Jordar V.S."/>
            <person name="Maiti R."/>
            <person name="Kodira C.D."/>
            <person name="Neafsey D.E."/>
            <person name="Zeng Q."/>
            <person name="Hung C.-Y."/>
            <person name="McMahan C."/>
            <person name="Muszewska A."/>
            <person name="Grynberg M."/>
            <person name="Mandel M.A."/>
            <person name="Kellner E.M."/>
            <person name="Barker B.M."/>
            <person name="Galgiani J.N."/>
            <person name="Orbach M.J."/>
            <person name="Kirkland T.N."/>
            <person name="Cole G.T."/>
            <person name="Henn M.R."/>
            <person name="Birren B.W."/>
            <person name="Taylor J.W."/>
        </authorList>
    </citation>
    <scope>NUCLEOTIDE SEQUENCE [LARGE SCALE GENOMIC DNA]</scope>
    <source>
        <strain evidence="3">UAMH 1704</strain>
    </source>
</reference>
<gene>
    <name evidence="2" type="ORF">UREG_06060</name>
</gene>
<feature type="region of interest" description="Disordered" evidence="1">
    <location>
        <begin position="41"/>
        <end position="91"/>
    </location>
</feature>
<accession>C4JUC1</accession>
<organism evidence="2 3">
    <name type="scientific">Uncinocarpus reesii (strain UAMH 1704)</name>
    <dbReference type="NCBI Taxonomy" id="336963"/>
    <lineage>
        <taxon>Eukaryota</taxon>
        <taxon>Fungi</taxon>
        <taxon>Dikarya</taxon>
        <taxon>Ascomycota</taxon>
        <taxon>Pezizomycotina</taxon>
        <taxon>Eurotiomycetes</taxon>
        <taxon>Eurotiomycetidae</taxon>
        <taxon>Onygenales</taxon>
        <taxon>Onygenaceae</taxon>
        <taxon>Uncinocarpus</taxon>
    </lineage>
</organism>
<evidence type="ECO:0000313" key="3">
    <source>
        <dbReference type="Proteomes" id="UP000002058"/>
    </source>
</evidence>
<protein>
    <submittedName>
        <fullName evidence="2">Uncharacterized protein</fullName>
    </submittedName>
</protein>
<dbReference type="EMBL" id="CH476617">
    <property type="protein sequence ID" value="EEP81218.1"/>
    <property type="molecule type" value="Genomic_DNA"/>
</dbReference>
<dbReference type="AlphaFoldDB" id="C4JUC1"/>
<dbReference type="InParanoid" id="C4JUC1"/>
<evidence type="ECO:0000256" key="1">
    <source>
        <dbReference type="SAM" id="MobiDB-lite"/>
    </source>
</evidence>
<keyword evidence="3" id="KW-1185">Reference proteome</keyword>
<dbReference type="HOGENOM" id="CLU_2428711_0_0_1"/>
<sequence>MTWQASALGRICHRCFVAKDLLSNQAEQKKRRNNGIRLDLRASQAQAAAQHPDLATPNRPDPVVQSRRGKCDRPRSRDDSRVSTGFTIIIL</sequence>
<dbReference type="RefSeq" id="XP_002585371.1">
    <property type="nucleotide sequence ID" value="XM_002585325.1"/>
</dbReference>
<dbReference type="GeneID" id="8438966"/>